<dbReference type="EMBL" id="JASBNA010000122">
    <property type="protein sequence ID" value="KAK7676318.1"/>
    <property type="molecule type" value="Genomic_DNA"/>
</dbReference>
<protein>
    <recommendedName>
        <fullName evidence="1">Alcohol dehydrogenase-like C-terminal domain-containing protein</fullName>
    </recommendedName>
</protein>
<dbReference type="PANTHER" id="PTHR45033">
    <property type="match status" value="1"/>
</dbReference>
<dbReference type="AlphaFoldDB" id="A0AAW0F8P6"/>
<accession>A0AAW0F8P6</accession>
<dbReference type="SUPFAM" id="SSF51735">
    <property type="entry name" value="NAD(P)-binding Rossmann-fold domains"/>
    <property type="match status" value="1"/>
</dbReference>
<name>A0AAW0F8P6_9APHY</name>
<dbReference type="Proteomes" id="UP001385951">
    <property type="component" value="Unassembled WGS sequence"/>
</dbReference>
<evidence type="ECO:0000259" key="1">
    <source>
        <dbReference type="Pfam" id="PF00107"/>
    </source>
</evidence>
<dbReference type="InterPro" id="IPR013149">
    <property type="entry name" value="ADH-like_C"/>
</dbReference>
<sequence length="128" mass="13940">MGATVIVTSSSDEKLKLAKQLGATHTINYKTHPNWDQEVLKLTNGRGVDHVIEIGGAGTLLKAIASTRMVGFITSGSSQGFEDMNRLLEARQIQPVIDKVFPFDQALQAYEHLASQKHVGKVVIKIAN</sequence>
<organism evidence="2 3">
    <name type="scientific">Cerrena zonata</name>
    <dbReference type="NCBI Taxonomy" id="2478898"/>
    <lineage>
        <taxon>Eukaryota</taxon>
        <taxon>Fungi</taxon>
        <taxon>Dikarya</taxon>
        <taxon>Basidiomycota</taxon>
        <taxon>Agaricomycotina</taxon>
        <taxon>Agaricomycetes</taxon>
        <taxon>Polyporales</taxon>
        <taxon>Cerrenaceae</taxon>
        <taxon>Cerrena</taxon>
    </lineage>
</organism>
<dbReference type="Gene3D" id="3.40.50.720">
    <property type="entry name" value="NAD(P)-binding Rossmann-like Domain"/>
    <property type="match status" value="1"/>
</dbReference>
<feature type="domain" description="Alcohol dehydrogenase-like C-terminal" evidence="1">
    <location>
        <begin position="1"/>
        <end position="71"/>
    </location>
</feature>
<evidence type="ECO:0000313" key="3">
    <source>
        <dbReference type="Proteomes" id="UP001385951"/>
    </source>
</evidence>
<dbReference type="Pfam" id="PF00107">
    <property type="entry name" value="ADH_zinc_N"/>
    <property type="match status" value="1"/>
</dbReference>
<reference evidence="2 3" key="1">
    <citation type="submission" date="2022-09" db="EMBL/GenBank/DDBJ databases">
        <authorList>
            <person name="Palmer J.M."/>
        </authorList>
    </citation>
    <scope>NUCLEOTIDE SEQUENCE [LARGE SCALE GENOMIC DNA]</scope>
    <source>
        <strain evidence="2 3">DSM 7382</strain>
    </source>
</reference>
<dbReference type="Gene3D" id="3.90.180.10">
    <property type="entry name" value="Medium-chain alcohol dehydrogenases, catalytic domain"/>
    <property type="match status" value="1"/>
</dbReference>
<evidence type="ECO:0000313" key="2">
    <source>
        <dbReference type="EMBL" id="KAK7676318.1"/>
    </source>
</evidence>
<dbReference type="InterPro" id="IPR052711">
    <property type="entry name" value="Zinc_ADH-like"/>
</dbReference>
<dbReference type="PANTHER" id="PTHR45033:SF2">
    <property type="entry name" value="ZINC-TYPE ALCOHOL DEHYDROGENASE-LIKE PROTEIN C1773.06C"/>
    <property type="match status" value="1"/>
</dbReference>
<proteinExistence type="predicted"/>
<comment type="caution">
    <text evidence="2">The sequence shown here is derived from an EMBL/GenBank/DDBJ whole genome shotgun (WGS) entry which is preliminary data.</text>
</comment>
<keyword evidence="3" id="KW-1185">Reference proteome</keyword>
<dbReference type="InterPro" id="IPR036291">
    <property type="entry name" value="NAD(P)-bd_dom_sf"/>
</dbReference>
<gene>
    <name evidence="2" type="ORF">QCA50_020701</name>
</gene>